<dbReference type="AlphaFoldDB" id="A0A4Y8PVL5"/>
<accession>A0A4Y8PVL5</accession>
<keyword evidence="3" id="KW-0378">Hydrolase</keyword>
<keyword evidence="1" id="KW-0812">Transmembrane</keyword>
<organism evidence="3 4">
    <name type="scientific">Paenibacillus athensensis</name>
    <dbReference type="NCBI Taxonomy" id="1967502"/>
    <lineage>
        <taxon>Bacteria</taxon>
        <taxon>Bacillati</taxon>
        <taxon>Bacillota</taxon>
        <taxon>Bacilli</taxon>
        <taxon>Bacillales</taxon>
        <taxon>Paenibacillaceae</taxon>
        <taxon>Paenibacillus</taxon>
    </lineage>
</organism>
<evidence type="ECO:0000313" key="3">
    <source>
        <dbReference type="EMBL" id="TFE85006.1"/>
    </source>
</evidence>
<dbReference type="RefSeq" id="WP_134755444.1">
    <property type="nucleotide sequence ID" value="NZ_MYFO02000003.1"/>
</dbReference>
<dbReference type="Gene3D" id="3.40.50.1820">
    <property type="entry name" value="alpha/beta hydrolase"/>
    <property type="match status" value="1"/>
</dbReference>
<proteinExistence type="predicted"/>
<keyword evidence="1" id="KW-1133">Transmembrane helix</keyword>
<dbReference type="Proteomes" id="UP000298246">
    <property type="component" value="Unassembled WGS sequence"/>
</dbReference>
<dbReference type="PANTHER" id="PTHR12277:SF81">
    <property type="entry name" value="PROTEIN ABHD13"/>
    <property type="match status" value="1"/>
</dbReference>
<keyword evidence="4" id="KW-1185">Reference proteome</keyword>
<dbReference type="GO" id="GO:0016787">
    <property type="term" value="F:hydrolase activity"/>
    <property type="evidence" value="ECO:0007669"/>
    <property type="project" value="UniProtKB-KW"/>
</dbReference>
<protein>
    <submittedName>
        <fullName evidence="3">Alpha/beta hydrolase</fullName>
    </submittedName>
</protein>
<feature type="domain" description="AB hydrolase-1" evidence="2">
    <location>
        <begin position="105"/>
        <end position="225"/>
    </location>
</feature>
<dbReference type="OrthoDB" id="9776685at2"/>
<feature type="transmembrane region" description="Helical" evidence="1">
    <location>
        <begin position="32"/>
        <end position="57"/>
    </location>
</feature>
<dbReference type="InterPro" id="IPR000073">
    <property type="entry name" value="AB_hydrolase_1"/>
</dbReference>
<evidence type="ECO:0000313" key="4">
    <source>
        <dbReference type="Proteomes" id="UP000298246"/>
    </source>
</evidence>
<keyword evidence="1" id="KW-0472">Membrane</keyword>
<dbReference type="InterPro" id="IPR029058">
    <property type="entry name" value="AB_hydrolase_fold"/>
</dbReference>
<evidence type="ECO:0000256" key="1">
    <source>
        <dbReference type="SAM" id="Phobius"/>
    </source>
</evidence>
<dbReference type="EMBL" id="MYFO01000029">
    <property type="protein sequence ID" value="TFE85006.1"/>
    <property type="molecule type" value="Genomic_DNA"/>
</dbReference>
<reference evidence="3 4" key="1">
    <citation type="submission" date="2017-03" db="EMBL/GenBank/DDBJ databases">
        <title>Isolation of Levoglucosan Utilizing Bacteria.</title>
        <authorList>
            <person name="Arya A.S."/>
        </authorList>
    </citation>
    <scope>NUCLEOTIDE SEQUENCE [LARGE SCALE GENOMIC DNA]</scope>
    <source>
        <strain evidence="3 4">MEC069</strain>
    </source>
</reference>
<evidence type="ECO:0000259" key="2">
    <source>
        <dbReference type="Pfam" id="PF00561"/>
    </source>
</evidence>
<gene>
    <name evidence="3" type="ORF">B5M42_18340</name>
</gene>
<comment type="caution">
    <text evidence="3">The sequence shown here is derived from an EMBL/GenBank/DDBJ whole genome shotgun (WGS) entry which is preliminary data.</text>
</comment>
<dbReference type="Pfam" id="PF00561">
    <property type="entry name" value="Abhydrolase_1"/>
    <property type="match status" value="1"/>
</dbReference>
<name>A0A4Y8PVL5_9BACL</name>
<dbReference type="PANTHER" id="PTHR12277">
    <property type="entry name" value="ALPHA/BETA HYDROLASE DOMAIN-CONTAINING PROTEIN"/>
    <property type="match status" value="1"/>
</dbReference>
<sequence length="332" mass="37221">MSTTSVTTGALHPPLEQTASYPLVRRKSRKKYLYTALLSLLVLFTSMTLSFHAYIAWTLARPHIDPLHADPMSAVGLPYDNITFPSRNGTSHLNGWYVPGSSDKTVIFSHGYGGNREELWVPLYNLARELHMQGYNVLMFDYGYVQPGGERIVTGGVQESQELLGAVDFAKQMSSGPIFVWGFSMGAGTALQAALQSDKEISGMILDSTFLLNPDTLYHNMRQYVNLPKFPSLPLVRLFYPLLNGVSLQQVPYQKVMNTSYQMPLFFIHGTDDNKAPYEMIEEIYGKQHGSAATQLWILPNAQHELLYRAEPQTYVNRTLGFLQELTAAAKP</sequence>
<dbReference type="SUPFAM" id="SSF53474">
    <property type="entry name" value="alpha/beta-Hydrolases"/>
    <property type="match status" value="1"/>
</dbReference>